<dbReference type="Gene3D" id="1.10.287.1060">
    <property type="entry name" value="ESAT-6-like"/>
    <property type="match status" value="1"/>
</dbReference>
<reference evidence="3" key="1">
    <citation type="journal article" date="2019" name="Int. J. Syst. Evol. Microbiol.">
        <title>The Global Catalogue of Microorganisms (GCM) 10K type strain sequencing project: providing services to taxonomists for standard genome sequencing and annotation.</title>
        <authorList>
            <consortium name="The Broad Institute Genomics Platform"/>
            <consortium name="The Broad Institute Genome Sequencing Center for Infectious Disease"/>
            <person name="Wu L."/>
            <person name="Ma J."/>
        </authorList>
    </citation>
    <scope>NUCLEOTIDE SEQUENCE [LARGE SCALE GENOMIC DNA]</scope>
    <source>
        <strain evidence="3">JCM 17986</strain>
    </source>
</reference>
<dbReference type="InterPro" id="IPR036689">
    <property type="entry name" value="ESAT-6-like_sf"/>
</dbReference>
<dbReference type="Proteomes" id="UP001500466">
    <property type="component" value="Unassembled WGS sequence"/>
</dbReference>
<name>A0ABP9I322_9ACTN</name>
<evidence type="ECO:0000313" key="3">
    <source>
        <dbReference type="Proteomes" id="UP001500466"/>
    </source>
</evidence>
<comment type="similarity">
    <text evidence="1">Belongs to the WXG100 family.</text>
</comment>
<protein>
    <recommendedName>
        <fullName evidence="1">ESAT-6-like protein</fullName>
    </recommendedName>
</protein>
<gene>
    <name evidence="2" type="ORF">GCM10023205_64820</name>
</gene>
<sequence>MAGFKATPEQLDALGKHIDTEQAQIATQITRFNGIVDDLQAGWKGDAFAAYDALQQRVNQLLTNINKQLDDIGELMTKGSIAYAQNEAEVKQQMSSITAALG</sequence>
<dbReference type="InterPro" id="IPR010310">
    <property type="entry name" value="T7SS_ESAT-6-like"/>
</dbReference>
<accession>A0ABP9I322</accession>
<evidence type="ECO:0000313" key="2">
    <source>
        <dbReference type="EMBL" id="GAA4985490.1"/>
    </source>
</evidence>
<comment type="caution">
    <text evidence="2">The sequence shown here is derived from an EMBL/GenBank/DDBJ whole genome shotgun (WGS) entry which is preliminary data.</text>
</comment>
<keyword evidence="3" id="KW-1185">Reference proteome</keyword>
<proteinExistence type="inferred from homology"/>
<dbReference type="Pfam" id="PF06013">
    <property type="entry name" value="WXG100"/>
    <property type="match status" value="1"/>
</dbReference>
<dbReference type="RefSeq" id="WP_345679329.1">
    <property type="nucleotide sequence ID" value="NZ_BAABHS010000030.1"/>
</dbReference>
<evidence type="ECO:0000256" key="1">
    <source>
        <dbReference type="RuleBase" id="RU362001"/>
    </source>
</evidence>
<dbReference type="NCBIfam" id="TIGR03930">
    <property type="entry name" value="WXG100_ESAT6"/>
    <property type="match status" value="1"/>
</dbReference>
<dbReference type="SUPFAM" id="SSF140453">
    <property type="entry name" value="EsxAB dimer-like"/>
    <property type="match status" value="1"/>
</dbReference>
<organism evidence="2 3">
    <name type="scientific">Yinghuangia aomiensis</name>
    <dbReference type="NCBI Taxonomy" id="676205"/>
    <lineage>
        <taxon>Bacteria</taxon>
        <taxon>Bacillati</taxon>
        <taxon>Actinomycetota</taxon>
        <taxon>Actinomycetes</taxon>
        <taxon>Kitasatosporales</taxon>
        <taxon>Streptomycetaceae</taxon>
        <taxon>Yinghuangia</taxon>
    </lineage>
</organism>
<dbReference type="EMBL" id="BAABHS010000030">
    <property type="protein sequence ID" value="GAA4985490.1"/>
    <property type="molecule type" value="Genomic_DNA"/>
</dbReference>